<proteinExistence type="inferred from homology"/>
<organism evidence="21 22">
    <name type="scientific">Nosema granulosis</name>
    <dbReference type="NCBI Taxonomy" id="83296"/>
    <lineage>
        <taxon>Eukaryota</taxon>
        <taxon>Fungi</taxon>
        <taxon>Fungi incertae sedis</taxon>
        <taxon>Microsporidia</taxon>
        <taxon>Nosematidae</taxon>
        <taxon>Nosema</taxon>
    </lineage>
</organism>
<dbReference type="PANTHER" id="PTHR11081">
    <property type="entry name" value="FLAP ENDONUCLEASE FAMILY MEMBER"/>
    <property type="match status" value="1"/>
</dbReference>
<keyword evidence="13 18" id="KW-0234">DNA repair</keyword>
<keyword evidence="8 18" id="KW-0269">Exonuclease</keyword>
<dbReference type="SMART" id="SM00484">
    <property type="entry name" value="XPGI"/>
    <property type="match status" value="1"/>
</dbReference>
<dbReference type="OrthoDB" id="26491at2759"/>
<dbReference type="InterPro" id="IPR008918">
    <property type="entry name" value="HhH2"/>
</dbReference>
<keyword evidence="7 18" id="KW-0378">Hydrolase</keyword>
<dbReference type="Gene3D" id="3.40.50.1010">
    <property type="entry name" value="5'-nuclease"/>
    <property type="match status" value="1"/>
</dbReference>
<dbReference type="CDD" id="cd09857">
    <property type="entry name" value="PIN_EXO1"/>
    <property type="match status" value="1"/>
</dbReference>
<dbReference type="InterPro" id="IPR006084">
    <property type="entry name" value="XPG/Rad2"/>
</dbReference>
<keyword evidence="12 18" id="KW-0238">DNA-binding</keyword>
<evidence type="ECO:0000259" key="19">
    <source>
        <dbReference type="SMART" id="SM00484"/>
    </source>
</evidence>
<dbReference type="Pfam" id="PF00752">
    <property type="entry name" value="XPG_N"/>
    <property type="match status" value="1"/>
</dbReference>
<dbReference type="SMART" id="SM00279">
    <property type="entry name" value="HhH2"/>
    <property type="match status" value="1"/>
</dbReference>
<dbReference type="GO" id="GO:0006281">
    <property type="term" value="P:DNA repair"/>
    <property type="evidence" value="ECO:0007669"/>
    <property type="project" value="UniProtKB-UniRule"/>
</dbReference>
<accession>A0A9P6KZZ5</accession>
<dbReference type="PANTHER" id="PTHR11081:SF8">
    <property type="entry name" value="EXONUCLEASE 1"/>
    <property type="match status" value="1"/>
</dbReference>
<evidence type="ECO:0000256" key="4">
    <source>
        <dbReference type="ARBA" id="ARBA00022723"/>
    </source>
</evidence>
<comment type="cofactor">
    <cofactor evidence="18">
        <name>Mg(2+)</name>
        <dbReference type="ChEBI" id="CHEBI:18420"/>
    </cofactor>
    <text evidence="18">Binds 2 magnesium ions per subunit. They probably participate in the reaction catalyzed by the enzyme. May bind an additional third magnesium ion after substrate binding.</text>
</comment>
<keyword evidence="9 18" id="KW-0460">Magnesium</keyword>
<evidence type="ECO:0000256" key="3">
    <source>
        <dbReference type="ARBA" id="ARBA00022722"/>
    </source>
</evidence>
<keyword evidence="18" id="KW-0228">DNA excision</keyword>
<comment type="caution">
    <text evidence="21">The sequence shown here is derived from an EMBL/GenBank/DDBJ whole genome shotgun (WGS) entry which is preliminary data.</text>
</comment>
<evidence type="ECO:0000256" key="5">
    <source>
        <dbReference type="ARBA" id="ARBA00022759"/>
    </source>
</evidence>
<dbReference type="PROSITE" id="PS00842">
    <property type="entry name" value="XPG_2"/>
    <property type="match status" value="1"/>
</dbReference>
<dbReference type="InterPro" id="IPR044752">
    <property type="entry name" value="PIN-like_EXO1"/>
</dbReference>
<evidence type="ECO:0000256" key="18">
    <source>
        <dbReference type="RuleBase" id="RU910737"/>
    </source>
</evidence>
<keyword evidence="14 18" id="KW-0539">Nucleus</keyword>
<evidence type="ECO:0000256" key="12">
    <source>
        <dbReference type="ARBA" id="ARBA00023125"/>
    </source>
</evidence>
<evidence type="ECO:0000259" key="20">
    <source>
        <dbReference type="SMART" id="SM00485"/>
    </source>
</evidence>
<dbReference type="PRINTS" id="PR00853">
    <property type="entry name" value="XPGRADSUPER"/>
</dbReference>
<keyword evidence="22" id="KW-1185">Reference proteome</keyword>
<dbReference type="Pfam" id="PF00867">
    <property type="entry name" value="XPG_I"/>
    <property type="match status" value="1"/>
</dbReference>
<evidence type="ECO:0000256" key="9">
    <source>
        <dbReference type="ARBA" id="ARBA00022842"/>
    </source>
</evidence>
<dbReference type="Proteomes" id="UP000740883">
    <property type="component" value="Unassembled WGS sequence"/>
</dbReference>
<comment type="function">
    <text evidence="16">5'-&gt;3' double-stranded DNA exonuclease which may also possess a cryptic 3'-&gt;5' double-stranded DNA exonuclease activity. Functions in DNA mismatch repair (MMR) to excise mismatch-containing DNA tracts directed by strand breaks located either 5' or 3' to the mismatch. Also exhibits endonuclease activity against 5'-overhanging flap structures similar to those generated by displacement synthesis when DNA polymerase encounters the 5'-end of a downstream Okazaki fragment. Required for somatic hypermutation (SHM) and class switch recombination (CSR) of immunoglobulin genes. Essential for male and female meiosis.</text>
</comment>
<keyword evidence="15" id="KW-0469">Meiosis</keyword>
<comment type="subunit">
    <text evidence="17">Interacts with the MLH1-PMS2 heterodimer via MLH1. Interacts with MSH3. Interacts with the MSH2-MSH6 heterodimer via MSH2, and this interaction may increase the processivity of the 5'-&gt;3' exonuclease activity. Interacts with PCNA, and this interaction may both stimulate the cryptic 3'-&gt;5' exonuclease activity and suppress the 5'-&gt;3' exonuclease activity. Interacts with WRN, and this interaction stimulates both the 5'-&gt;3' exonuclease activity and cleavage of 5'-overhanging flap structures. Interacts with RECQL/RECQ1, and this interaction stimulates cleavage of 5'-overhanging flap structures. Interacts with DNA helicase ZGRF1; the interaction is increased following DNA damage induction.</text>
</comment>
<sequence length="361" mass="42296">MGITGLLPIVKKTLEKKHISEFKNRRIGIDGFPWLYQILNTVAEELFYNIATTKYVIMFEKRIKSLLSHSVVPVVVFDGDYLIAKEKTNLERTQRKEKYRKEVESYIARKNHAKARELMKRCIGVSKEIVYEITKVLVKHNVEYIIAPYEADAQLFYLEKRGYIDCIMTEDSDLIPYGCSNILFKFDGSYVDYYKVECLEKSKDKVFKEYIQDICILSGCDYVDSIPGIGIQTAHKLISKTQNLNEIIKQISLKKRIPENYLEEYRKAKLTFRCQIVFDPVDKIRRHLNPPEEIVDFLGTLEDVEYIVEIALKNSVLGEDKKVIKVQRHFQPSEIKMKEVKITDKKVFLEIDKNKTSPYFK</sequence>
<keyword evidence="2" id="KW-0597">Phosphoprotein</keyword>
<dbReference type="SMART" id="SM00485">
    <property type="entry name" value="XPGN"/>
    <property type="match status" value="1"/>
</dbReference>
<dbReference type="EC" id="3.1.-.-" evidence="18"/>
<dbReference type="GO" id="GO:0003677">
    <property type="term" value="F:DNA binding"/>
    <property type="evidence" value="ECO:0007669"/>
    <property type="project" value="UniProtKB-UniRule"/>
</dbReference>
<dbReference type="SUPFAM" id="SSF47807">
    <property type="entry name" value="5' to 3' exonuclease, C-terminal subdomain"/>
    <property type="match status" value="1"/>
</dbReference>
<protein>
    <recommendedName>
        <fullName evidence="18">Exonuclease 1</fullName>
        <ecNumber evidence="18">3.1.-.-</ecNumber>
    </recommendedName>
</protein>
<comment type="similarity">
    <text evidence="18">Belongs to the XPG/RAD2 endonuclease family. EXO1 subfamily.</text>
</comment>
<gene>
    <name evidence="21" type="primary">exo1</name>
    <name evidence="21" type="ORF">NGRA_0813</name>
</gene>
<evidence type="ECO:0000256" key="17">
    <source>
        <dbReference type="ARBA" id="ARBA00064664"/>
    </source>
</evidence>
<comment type="subcellular location">
    <subcellularLocation>
        <location evidence="1 18">Nucleus</location>
    </subcellularLocation>
</comment>
<dbReference type="SUPFAM" id="SSF88723">
    <property type="entry name" value="PIN domain-like"/>
    <property type="match status" value="1"/>
</dbReference>
<dbReference type="InterPro" id="IPR006085">
    <property type="entry name" value="XPG_DNA_repair_N"/>
</dbReference>
<evidence type="ECO:0000256" key="1">
    <source>
        <dbReference type="ARBA" id="ARBA00004123"/>
    </source>
</evidence>
<dbReference type="FunFam" id="1.10.150.20:FF:000011">
    <property type="entry name" value="exonuclease 1"/>
    <property type="match status" value="1"/>
</dbReference>
<keyword evidence="18" id="KW-0267">Excision nuclease</keyword>
<evidence type="ECO:0000256" key="10">
    <source>
        <dbReference type="ARBA" id="ARBA00022859"/>
    </source>
</evidence>
<dbReference type="GO" id="GO:0005634">
    <property type="term" value="C:nucleus"/>
    <property type="evidence" value="ECO:0007669"/>
    <property type="project" value="UniProtKB-SubCell"/>
</dbReference>
<keyword evidence="11" id="KW-0007">Acetylation</keyword>
<evidence type="ECO:0000256" key="7">
    <source>
        <dbReference type="ARBA" id="ARBA00022801"/>
    </source>
</evidence>
<keyword evidence="4 18" id="KW-0479">Metal-binding</keyword>
<dbReference type="EMBL" id="SBJO01000037">
    <property type="protein sequence ID" value="KAF9764112.1"/>
    <property type="molecule type" value="Genomic_DNA"/>
</dbReference>
<evidence type="ECO:0000256" key="6">
    <source>
        <dbReference type="ARBA" id="ARBA00022763"/>
    </source>
</evidence>
<reference evidence="21 22" key="1">
    <citation type="journal article" date="2020" name="Genome Biol. Evol.">
        <title>Comparative genomics of strictly vertically transmitted, feminizing microsporidia endosymbionts of amphipod crustaceans.</title>
        <authorList>
            <person name="Cormier A."/>
            <person name="Chebbi M.A."/>
            <person name="Giraud I."/>
            <person name="Wattier R."/>
            <person name="Teixeira M."/>
            <person name="Gilbert C."/>
            <person name="Rigaud T."/>
            <person name="Cordaux R."/>
        </authorList>
    </citation>
    <scope>NUCLEOTIDE SEQUENCE [LARGE SCALE GENOMIC DNA]</scope>
    <source>
        <strain evidence="21 22">Ou3-Ou53</strain>
    </source>
</reference>
<keyword evidence="10" id="KW-0391">Immunity</keyword>
<dbReference type="Gene3D" id="1.10.150.20">
    <property type="entry name" value="5' to 3' exonuclease, C-terminal subdomain"/>
    <property type="match status" value="1"/>
</dbReference>
<evidence type="ECO:0000313" key="21">
    <source>
        <dbReference type="EMBL" id="KAF9764112.1"/>
    </source>
</evidence>
<evidence type="ECO:0000256" key="16">
    <source>
        <dbReference type="ARBA" id="ARBA00057694"/>
    </source>
</evidence>
<keyword evidence="5" id="KW-0255">Endonuclease</keyword>
<dbReference type="CDD" id="cd09901">
    <property type="entry name" value="H3TH_FEN1-like"/>
    <property type="match status" value="1"/>
</dbReference>
<evidence type="ECO:0000256" key="2">
    <source>
        <dbReference type="ARBA" id="ARBA00022553"/>
    </source>
</evidence>
<dbReference type="InterPro" id="IPR006086">
    <property type="entry name" value="XPG-I_dom"/>
</dbReference>
<feature type="domain" description="XPG-I" evidence="19">
    <location>
        <begin position="138"/>
        <end position="212"/>
    </location>
</feature>
<feature type="domain" description="XPG N-terminal" evidence="20">
    <location>
        <begin position="1"/>
        <end position="99"/>
    </location>
</feature>
<keyword evidence="3 18" id="KW-0540">Nuclease</keyword>
<dbReference type="GO" id="GO:0051321">
    <property type="term" value="P:meiotic cell cycle"/>
    <property type="evidence" value="ECO:0007669"/>
    <property type="project" value="UniProtKB-KW"/>
</dbReference>
<name>A0A9P6KZZ5_9MICR</name>
<dbReference type="InterPro" id="IPR019974">
    <property type="entry name" value="XPG_CS"/>
</dbReference>
<dbReference type="GO" id="GO:0017108">
    <property type="term" value="F:5'-flap endonuclease activity"/>
    <property type="evidence" value="ECO:0007669"/>
    <property type="project" value="TreeGrafter"/>
</dbReference>
<evidence type="ECO:0000256" key="11">
    <source>
        <dbReference type="ARBA" id="ARBA00022990"/>
    </source>
</evidence>
<dbReference type="InterPro" id="IPR036279">
    <property type="entry name" value="5-3_exonuclease_C_sf"/>
</dbReference>
<dbReference type="GO" id="GO:0046872">
    <property type="term" value="F:metal ion binding"/>
    <property type="evidence" value="ECO:0007669"/>
    <property type="project" value="UniProtKB-UniRule"/>
</dbReference>
<dbReference type="AlphaFoldDB" id="A0A9P6KZZ5"/>
<dbReference type="FunFam" id="3.40.50.1010:FF:000111">
    <property type="entry name" value="Exonuclease 1"/>
    <property type="match status" value="1"/>
</dbReference>
<evidence type="ECO:0000256" key="8">
    <source>
        <dbReference type="ARBA" id="ARBA00022839"/>
    </source>
</evidence>
<keyword evidence="6 18" id="KW-0227">DNA damage</keyword>
<evidence type="ECO:0000256" key="14">
    <source>
        <dbReference type="ARBA" id="ARBA00023242"/>
    </source>
</evidence>
<dbReference type="GO" id="GO:0035312">
    <property type="term" value="F:5'-3' DNA exonuclease activity"/>
    <property type="evidence" value="ECO:0007669"/>
    <property type="project" value="UniProtKB-UniRule"/>
</dbReference>
<evidence type="ECO:0000256" key="13">
    <source>
        <dbReference type="ARBA" id="ARBA00023204"/>
    </source>
</evidence>
<evidence type="ECO:0000256" key="15">
    <source>
        <dbReference type="ARBA" id="ARBA00023254"/>
    </source>
</evidence>
<dbReference type="InterPro" id="IPR029060">
    <property type="entry name" value="PIN-like_dom_sf"/>
</dbReference>
<dbReference type="GO" id="GO:0002376">
    <property type="term" value="P:immune system process"/>
    <property type="evidence" value="ECO:0007669"/>
    <property type="project" value="UniProtKB-KW"/>
</dbReference>
<evidence type="ECO:0000313" key="22">
    <source>
        <dbReference type="Proteomes" id="UP000740883"/>
    </source>
</evidence>